<feature type="domain" description="Porin" evidence="11">
    <location>
        <begin position="44"/>
        <end position="363"/>
    </location>
</feature>
<dbReference type="InterPro" id="IPR050298">
    <property type="entry name" value="Gram-neg_bact_OMP"/>
</dbReference>
<dbReference type="AlphaFoldDB" id="A0A5E4XQT2"/>
<comment type="subunit">
    <text evidence="2">Homotrimer.</text>
</comment>
<organism evidence="12 13">
    <name type="scientific">Pandoraea morbifera</name>
    <dbReference type="NCBI Taxonomy" id="2508300"/>
    <lineage>
        <taxon>Bacteria</taxon>
        <taxon>Pseudomonadati</taxon>
        <taxon>Pseudomonadota</taxon>
        <taxon>Betaproteobacteria</taxon>
        <taxon>Burkholderiales</taxon>
        <taxon>Burkholderiaceae</taxon>
        <taxon>Pandoraea</taxon>
    </lineage>
</organism>
<comment type="subcellular location">
    <subcellularLocation>
        <location evidence="1">Cell outer membrane</location>
        <topology evidence="1">Multi-pass membrane protein</topology>
    </subcellularLocation>
</comment>
<evidence type="ECO:0000256" key="10">
    <source>
        <dbReference type="ARBA" id="ARBA00023237"/>
    </source>
</evidence>
<evidence type="ECO:0000313" key="12">
    <source>
        <dbReference type="EMBL" id="VVE38831.1"/>
    </source>
</evidence>
<dbReference type="PRINTS" id="PR00184">
    <property type="entry name" value="NEISSPPORIN"/>
</dbReference>
<reference evidence="12 13" key="1">
    <citation type="submission" date="2019-08" db="EMBL/GenBank/DDBJ databases">
        <authorList>
            <person name="Peeters C."/>
        </authorList>
    </citation>
    <scope>NUCLEOTIDE SEQUENCE [LARGE SCALE GENOMIC DNA]</scope>
    <source>
        <strain evidence="12 13">LMG 31116</strain>
    </source>
</reference>
<keyword evidence="8" id="KW-0626">Porin</keyword>
<dbReference type="Pfam" id="PF13609">
    <property type="entry name" value="Porin_4"/>
    <property type="match status" value="1"/>
</dbReference>
<keyword evidence="10" id="KW-0998">Cell outer membrane</keyword>
<dbReference type="PANTHER" id="PTHR34501:SF9">
    <property type="entry name" value="MAJOR OUTER MEMBRANE PROTEIN P.IA"/>
    <property type="match status" value="1"/>
</dbReference>
<dbReference type="GO" id="GO:0009279">
    <property type="term" value="C:cell outer membrane"/>
    <property type="evidence" value="ECO:0007669"/>
    <property type="project" value="UniProtKB-SubCell"/>
</dbReference>
<evidence type="ECO:0000256" key="6">
    <source>
        <dbReference type="ARBA" id="ARBA00022729"/>
    </source>
</evidence>
<dbReference type="PANTHER" id="PTHR34501">
    <property type="entry name" value="PROTEIN YDDL-RELATED"/>
    <property type="match status" value="1"/>
</dbReference>
<accession>A0A5E4XQT2</accession>
<evidence type="ECO:0000256" key="9">
    <source>
        <dbReference type="ARBA" id="ARBA00023136"/>
    </source>
</evidence>
<keyword evidence="9" id="KW-0472">Membrane</keyword>
<dbReference type="GO" id="GO:0015288">
    <property type="term" value="F:porin activity"/>
    <property type="evidence" value="ECO:0007669"/>
    <property type="project" value="UniProtKB-KW"/>
</dbReference>
<evidence type="ECO:0000256" key="3">
    <source>
        <dbReference type="ARBA" id="ARBA00022448"/>
    </source>
</evidence>
<dbReference type="EMBL" id="CABPSD010000014">
    <property type="protein sequence ID" value="VVE38831.1"/>
    <property type="molecule type" value="Genomic_DNA"/>
</dbReference>
<dbReference type="RefSeq" id="WP_150568190.1">
    <property type="nucleotide sequence ID" value="NZ_CABPSD010000014.1"/>
</dbReference>
<evidence type="ECO:0000256" key="8">
    <source>
        <dbReference type="ARBA" id="ARBA00023114"/>
    </source>
</evidence>
<name>A0A5E4XQT2_9BURK</name>
<dbReference type="InterPro" id="IPR002299">
    <property type="entry name" value="Porin_Neis"/>
</dbReference>
<evidence type="ECO:0000256" key="1">
    <source>
        <dbReference type="ARBA" id="ARBA00004571"/>
    </source>
</evidence>
<protein>
    <submittedName>
        <fullName evidence="12">Porin</fullName>
    </submittedName>
</protein>
<evidence type="ECO:0000256" key="5">
    <source>
        <dbReference type="ARBA" id="ARBA00022692"/>
    </source>
</evidence>
<dbReference type="Proteomes" id="UP000368474">
    <property type="component" value="Unassembled WGS sequence"/>
</dbReference>
<evidence type="ECO:0000256" key="7">
    <source>
        <dbReference type="ARBA" id="ARBA00023065"/>
    </source>
</evidence>
<evidence type="ECO:0000259" key="11">
    <source>
        <dbReference type="Pfam" id="PF13609"/>
    </source>
</evidence>
<evidence type="ECO:0000313" key="13">
    <source>
        <dbReference type="Proteomes" id="UP000368474"/>
    </source>
</evidence>
<keyword evidence="4" id="KW-1134">Transmembrane beta strand</keyword>
<keyword evidence="13" id="KW-1185">Reference proteome</keyword>
<keyword evidence="7" id="KW-0406">Ion transport</keyword>
<dbReference type="GO" id="GO:0046930">
    <property type="term" value="C:pore complex"/>
    <property type="evidence" value="ECO:0007669"/>
    <property type="project" value="UniProtKB-KW"/>
</dbReference>
<keyword evidence="3" id="KW-0813">Transport</keyword>
<keyword evidence="5" id="KW-0812">Transmembrane</keyword>
<gene>
    <name evidence="12" type="ORF">PMO31116_04008</name>
</gene>
<dbReference type="SUPFAM" id="SSF56935">
    <property type="entry name" value="Porins"/>
    <property type="match status" value="1"/>
</dbReference>
<dbReference type="GO" id="GO:0006811">
    <property type="term" value="P:monoatomic ion transport"/>
    <property type="evidence" value="ECO:0007669"/>
    <property type="project" value="UniProtKB-KW"/>
</dbReference>
<dbReference type="Gene3D" id="2.40.160.10">
    <property type="entry name" value="Porin"/>
    <property type="match status" value="1"/>
</dbReference>
<proteinExistence type="predicted"/>
<dbReference type="InterPro" id="IPR023614">
    <property type="entry name" value="Porin_dom_sf"/>
</dbReference>
<dbReference type="InterPro" id="IPR033900">
    <property type="entry name" value="Gram_neg_porin_domain"/>
</dbReference>
<dbReference type="CDD" id="cd00342">
    <property type="entry name" value="gram_neg_porins"/>
    <property type="match status" value="1"/>
</dbReference>
<evidence type="ECO:0000256" key="4">
    <source>
        <dbReference type="ARBA" id="ARBA00022452"/>
    </source>
</evidence>
<sequence length="395" mass="42009">MLHPHRHSQHPRVTDAATHALPWRTRAQAPGLRMKRAALIAACAATALGTCASAHAQSGVTIYGILDAGVTYFSNQGGKSNWSQSNGVDFPTTIGMVGREDLGGGLAAIFRLETAFKMNNGMSVEASQMFNKQALVGLQDRTLGTLQIGRLREFNVEMAQYVAAHGGIFGFHPGNWDQIVQSYLNNGVMYETPVWGGAQFGAMYAFGSKTTPVTNSGRAYGFKAAYANGPLQAMVTMQNINGTTINPGAIGLPYAFGQSTASSIASGIALQNLTSVVSDVSYRLGDLDLIGIYAYTRMQAHEAVEKLGTGEVGAVYHLSPAWSVGGAYSYSVGVGGRWHIFNLSTHYMLSKRTTLYLDGEFQRVTGAGQKAALLFSQASSTASQTAVTVGIKHAF</sequence>
<keyword evidence="6" id="KW-0732">Signal</keyword>
<evidence type="ECO:0000256" key="2">
    <source>
        <dbReference type="ARBA" id="ARBA00011233"/>
    </source>
</evidence>